<sequence>MQIKLQNTIKQCDWCHKPFDFNDNDHHYYDAQQDCYFCSKRCLYDSFFDQIGDPVVDWIEANPEYEVIENKAFKKAGAK</sequence>
<organism evidence="1 2">
    <name type="scientific">Limosilactobacillus frumenti DSM 13145</name>
    <dbReference type="NCBI Taxonomy" id="1423746"/>
    <lineage>
        <taxon>Bacteria</taxon>
        <taxon>Bacillati</taxon>
        <taxon>Bacillota</taxon>
        <taxon>Bacilli</taxon>
        <taxon>Lactobacillales</taxon>
        <taxon>Lactobacillaceae</taxon>
        <taxon>Limosilactobacillus</taxon>
    </lineage>
</organism>
<evidence type="ECO:0000313" key="2">
    <source>
        <dbReference type="Proteomes" id="UP000051445"/>
    </source>
</evidence>
<proteinExistence type="predicted"/>
<keyword evidence="2" id="KW-1185">Reference proteome</keyword>
<reference evidence="1 2" key="1">
    <citation type="journal article" date="2015" name="Genome Announc.">
        <title>Expanding the biotechnology potential of lactobacilli through comparative genomics of 213 strains and associated genera.</title>
        <authorList>
            <person name="Sun Z."/>
            <person name="Harris H.M."/>
            <person name="McCann A."/>
            <person name="Guo C."/>
            <person name="Argimon S."/>
            <person name="Zhang W."/>
            <person name="Yang X."/>
            <person name="Jeffery I.B."/>
            <person name="Cooney J.C."/>
            <person name="Kagawa T.F."/>
            <person name="Liu W."/>
            <person name="Song Y."/>
            <person name="Salvetti E."/>
            <person name="Wrobel A."/>
            <person name="Rasinkangas P."/>
            <person name="Parkhill J."/>
            <person name="Rea M.C."/>
            <person name="O'Sullivan O."/>
            <person name="Ritari J."/>
            <person name="Douillard F.P."/>
            <person name="Paul Ross R."/>
            <person name="Yang R."/>
            <person name="Briner A.E."/>
            <person name="Felis G.E."/>
            <person name="de Vos W.M."/>
            <person name="Barrangou R."/>
            <person name="Klaenhammer T.R."/>
            <person name="Caufield P.W."/>
            <person name="Cui Y."/>
            <person name="Zhang H."/>
            <person name="O'Toole P.W."/>
        </authorList>
    </citation>
    <scope>NUCLEOTIDE SEQUENCE [LARGE SCALE GENOMIC DNA]</scope>
    <source>
        <strain evidence="1 2">DSM 13145</strain>
    </source>
</reference>
<accession>A0A0R1P491</accession>
<protein>
    <submittedName>
        <fullName evidence="1">Uncharacterized protein</fullName>
    </submittedName>
</protein>
<dbReference type="PATRIC" id="fig|1423746.3.peg.1118"/>
<dbReference type="AlphaFoldDB" id="A0A0R1P491"/>
<dbReference type="Proteomes" id="UP000051445">
    <property type="component" value="Unassembled WGS sequence"/>
</dbReference>
<gene>
    <name evidence="1" type="ORF">FD27_GL001101</name>
</gene>
<dbReference type="EMBL" id="AZER01000016">
    <property type="protein sequence ID" value="KRL27345.1"/>
    <property type="molecule type" value="Genomic_DNA"/>
</dbReference>
<dbReference type="STRING" id="1423746.FD27_GL001101"/>
<comment type="caution">
    <text evidence="1">The sequence shown here is derived from an EMBL/GenBank/DDBJ whole genome shotgun (WGS) entry which is preliminary data.</text>
</comment>
<name>A0A0R1P491_9LACO</name>
<dbReference type="RefSeq" id="WP_057751378.1">
    <property type="nucleotide sequence ID" value="NZ_AZER01000016.1"/>
</dbReference>
<evidence type="ECO:0000313" key="1">
    <source>
        <dbReference type="EMBL" id="KRL27345.1"/>
    </source>
</evidence>